<comment type="caution">
    <text evidence="1">The sequence shown here is derived from an EMBL/GenBank/DDBJ whole genome shotgun (WGS) entry which is preliminary data.</text>
</comment>
<proteinExistence type="predicted"/>
<dbReference type="Pfam" id="PF14602">
    <property type="entry name" value="Hexapep_2"/>
    <property type="match status" value="1"/>
</dbReference>
<dbReference type="Proteomes" id="UP001501729">
    <property type="component" value="Unassembled WGS sequence"/>
</dbReference>
<dbReference type="GeneID" id="68615487"/>
<dbReference type="RefSeq" id="WP_227777370.1">
    <property type="nucleotide sequence ID" value="NZ_BAABKX010000009.1"/>
</dbReference>
<dbReference type="EMBL" id="BAABKX010000009">
    <property type="protein sequence ID" value="GAA5051760.1"/>
    <property type="molecule type" value="Genomic_DNA"/>
</dbReference>
<dbReference type="Gene3D" id="2.160.10.10">
    <property type="entry name" value="Hexapeptide repeat proteins"/>
    <property type="match status" value="1"/>
</dbReference>
<protein>
    <submittedName>
        <fullName evidence="1">Gamma carbonic anhydrase family protein</fullName>
    </submittedName>
</protein>
<accession>A0AAV3UIH3</accession>
<organism evidence="1 2">
    <name type="scientific">Haladaptatus pallidirubidus</name>
    <dbReference type="NCBI Taxonomy" id="1008152"/>
    <lineage>
        <taxon>Archaea</taxon>
        <taxon>Methanobacteriati</taxon>
        <taxon>Methanobacteriota</taxon>
        <taxon>Stenosarchaea group</taxon>
        <taxon>Halobacteria</taxon>
        <taxon>Halobacteriales</taxon>
        <taxon>Haladaptataceae</taxon>
        <taxon>Haladaptatus</taxon>
    </lineage>
</organism>
<gene>
    <name evidence="1" type="ORF">GCM10025751_27260</name>
</gene>
<evidence type="ECO:0000313" key="2">
    <source>
        <dbReference type="Proteomes" id="UP001501729"/>
    </source>
</evidence>
<dbReference type="AlphaFoldDB" id="A0AAV3UIH3"/>
<keyword evidence="2" id="KW-1185">Reference proteome</keyword>
<dbReference type="PANTHER" id="PTHR13061:SF29">
    <property type="entry name" value="GAMMA CARBONIC ANHYDRASE-LIKE 1, MITOCHONDRIAL-RELATED"/>
    <property type="match status" value="1"/>
</dbReference>
<dbReference type="CDD" id="cd04645">
    <property type="entry name" value="LbH_gamma_CA_like"/>
    <property type="match status" value="1"/>
</dbReference>
<reference evidence="1 2" key="1">
    <citation type="journal article" date="2019" name="Int. J. Syst. Evol. Microbiol.">
        <title>The Global Catalogue of Microorganisms (GCM) 10K type strain sequencing project: providing services to taxonomists for standard genome sequencing and annotation.</title>
        <authorList>
            <consortium name="The Broad Institute Genomics Platform"/>
            <consortium name="The Broad Institute Genome Sequencing Center for Infectious Disease"/>
            <person name="Wu L."/>
            <person name="Ma J."/>
        </authorList>
    </citation>
    <scope>NUCLEOTIDE SEQUENCE [LARGE SCALE GENOMIC DNA]</scope>
    <source>
        <strain evidence="1 2">JCM 17504</strain>
    </source>
</reference>
<dbReference type="InterPro" id="IPR050484">
    <property type="entry name" value="Transf_Hexapept/Carb_Anhydrase"/>
</dbReference>
<dbReference type="SUPFAM" id="SSF51161">
    <property type="entry name" value="Trimeric LpxA-like enzymes"/>
    <property type="match status" value="1"/>
</dbReference>
<dbReference type="InterPro" id="IPR011004">
    <property type="entry name" value="Trimer_LpxA-like_sf"/>
</dbReference>
<dbReference type="InterPro" id="IPR001451">
    <property type="entry name" value="Hexapep"/>
</dbReference>
<evidence type="ECO:0000313" key="1">
    <source>
        <dbReference type="EMBL" id="GAA5051760.1"/>
    </source>
</evidence>
<dbReference type="PANTHER" id="PTHR13061">
    <property type="entry name" value="DYNACTIN SUBUNIT P25"/>
    <property type="match status" value="1"/>
</dbReference>
<dbReference type="InterPro" id="IPR047324">
    <property type="entry name" value="LbH_gamma_CA-like"/>
</dbReference>
<name>A0AAV3UIH3_9EURY</name>
<sequence>MQESIFGVKPIVAESAFVSKMAYLIGDVTVGERSSLWPFVCLRGGERSNPTIVGEECNVQEFTMLHGASIGDQVSIGHNAVVDYATVEDHTLIGMQSTVLAGATVESNCVVAAGSVVLQGQTVPKGHLAYGAPAQTRPLTEDQRNEISRVYQHYVDLGQEYKGTNRYE</sequence>